<keyword evidence="7" id="KW-0406">Ion transport</keyword>
<dbReference type="InterPro" id="IPR012910">
    <property type="entry name" value="Plug_dom"/>
</dbReference>
<reference evidence="16 17" key="1">
    <citation type="submission" date="2018-08" db="EMBL/GenBank/DDBJ databases">
        <title>Erythrobacter zhengii sp.nov., a bacterium isolated from deep-sea sediment.</title>
        <authorList>
            <person name="Fang C."/>
            <person name="Wu Y.-H."/>
            <person name="Sun C."/>
            <person name="Wang H."/>
            <person name="Cheng H."/>
            <person name="Meng F.-X."/>
            <person name="Wang C.-S."/>
            <person name="Xu X.-W."/>
        </authorList>
    </citation>
    <scope>NUCLEOTIDE SEQUENCE [LARGE SCALE GENOMIC DNA]</scope>
    <source>
        <strain evidence="16 17">CCTCC AB 2015396</strain>
    </source>
</reference>
<comment type="subcellular location">
    <subcellularLocation>
        <location evidence="1 11">Cell outer membrane</location>
        <topology evidence="1 11">Multi-pass membrane protein</topology>
    </subcellularLocation>
</comment>
<keyword evidence="2 11" id="KW-0813">Transport</keyword>
<keyword evidence="8 12" id="KW-0798">TonB box</keyword>
<evidence type="ECO:0000256" key="1">
    <source>
        <dbReference type="ARBA" id="ARBA00004571"/>
    </source>
</evidence>
<keyword evidence="10 11" id="KW-0998">Cell outer membrane</keyword>
<dbReference type="InterPro" id="IPR039426">
    <property type="entry name" value="TonB-dep_rcpt-like"/>
</dbReference>
<evidence type="ECO:0000256" key="12">
    <source>
        <dbReference type="RuleBase" id="RU003357"/>
    </source>
</evidence>
<evidence type="ECO:0000256" key="5">
    <source>
        <dbReference type="ARBA" id="ARBA00022692"/>
    </source>
</evidence>
<dbReference type="PROSITE" id="PS52016">
    <property type="entry name" value="TONB_DEPENDENT_REC_3"/>
    <property type="match status" value="1"/>
</dbReference>
<keyword evidence="3 11" id="KW-1134">Transmembrane beta strand</keyword>
<dbReference type="InterPro" id="IPR000531">
    <property type="entry name" value="Beta-barrel_TonB"/>
</dbReference>
<feature type="region of interest" description="Disordered" evidence="13">
    <location>
        <begin position="464"/>
        <end position="490"/>
    </location>
</feature>
<proteinExistence type="inferred from homology"/>
<evidence type="ECO:0000259" key="15">
    <source>
        <dbReference type="Pfam" id="PF07715"/>
    </source>
</evidence>
<evidence type="ECO:0000259" key="14">
    <source>
        <dbReference type="Pfam" id="PF00593"/>
    </source>
</evidence>
<evidence type="ECO:0000313" key="16">
    <source>
        <dbReference type="EMBL" id="RIV82930.1"/>
    </source>
</evidence>
<dbReference type="Pfam" id="PF00593">
    <property type="entry name" value="TonB_dep_Rec_b-barrel"/>
    <property type="match status" value="1"/>
</dbReference>
<dbReference type="Pfam" id="PF07715">
    <property type="entry name" value="Plug"/>
    <property type="match status" value="1"/>
</dbReference>
<keyword evidence="16" id="KW-0675">Receptor</keyword>
<dbReference type="Proteomes" id="UP000265366">
    <property type="component" value="Unassembled WGS sequence"/>
</dbReference>
<dbReference type="Gene3D" id="2.40.170.20">
    <property type="entry name" value="TonB-dependent receptor, beta-barrel domain"/>
    <property type="match status" value="1"/>
</dbReference>
<keyword evidence="17" id="KW-1185">Reference proteome</keyword>
<evidence type="ECO:0000256" key="9">
    <source>
        <dbReference type="ARBA" id="ARBA00023136"/>
    </source>
</evidence>
<organism evidence="16 17">
    <name type="scientific">Aurantiacibacter xanthus</name>
    <dbReference type="NCBI Taxonomy" id="1784712"/>
    <lineage>
        <taxon>Bacteria</taxon>
        <taxon>Pseudomonadati</taxon>
        <taxon>Pseudomonadota</taxon>
        <taxon>Alphaproteobacteria</taxon>
        <taxon>Sphingomonadales</taxon>
        <taxon>Erythrobacteraceae</taxon>
        <taxon>Aurantiacibacter</taxon>
    </lineage>
</organism>
<evidence type="ECO:0000256" key="13">
    <source>
        <dbReference type="SAM" id="MobiDB-lite"/>
    </source>
</evidence>
<dbReference type="EMBL" id="QXFM01000114">
    <property type="protein sequence ID" value="RIV82930.1"/>
    <property type="molecule type" value="Genomic_DNA"/>
</dbReference>
<sequence>MYAASRADQGPAATGQLRIIESGPEKLGGESMAYRNSALARACLLATCAAAGLSAPALGQTASGGAAADGAASQPTFGTAIVVTAERRATNLQDTPLSIVAVTEESIEAKGIENLQDLATFTPNLNITGGRGSGNASPQFSIRGISGGGGAAGERGVGLYLDGIYIPRTNGSVLRVLDIDRVEVLRGPQGTLFGRNSTGGAIRYFTKRPEFGETNGYVRATVANMDRSEVVAALNLPIGDMAALRVQGARLVQGGWVERGTQDLGRTKDYIGRVDLRVEPSHDLMIDLGFVYSDSEATSSPQVFEDFDMRPGIGEGFWEGNYADWVGDALIAAGQERLAAYNDPRIVRGDFTAPSICLLDDFDPDWDEACEQFTNTTFVQGSANIAYDLSDKLTITSITGISHLENESRVDWQFLGTEQRDNALESSVFYQELQLNAELFAGAVDLVFGGSYFHEKSFSAAEVNTRRGTSDTPRGGPNRNVGQPNGNTDAGLFHRDDIETTQKSDSIGLFASATWHITERLNFTGGLRYAHDYKDYEETEYPSADFTPVAGTDSTTVWSDHSWDEVDWRGSLDYHLTDHWMWYATVSKAYKAGSYSGVGIASEVAGELQSGDFLQPIAPERVVSYETGMRIEAFGGRLRFNPTAFYMQWSNRQAARQVQCAGEPNCPDPPGFRIEVSNTGDVDLYGVELDAQAYLTENFWFDGSFGYTGYDLKNEDANGGPNLYPGPPEISFNVGANYAGDIGPGRLSFNANYAYTADQPTHPTETGDSAYRLPAIELVNARIRFQPHNAPVSISLFANNLFDNTYPTYGTRFGGGYWDRGGPIPSLPADAKHERSAVFVVRGKPREVGLTLQYDF</sequence>
<evidence type="ECO:0000256" key="10">
    <source>
        <dbReference type="ARBA" id="ARBA00023237"/>
    </source>
</evidence>
<comment type="caution">
    <text evidence="16">The sequence shown here is derived from an EMBL/GenBank/DDBJ whole genome shotgun (WGS) entry which is preliminary data.</text>
</comment>
<comment type="similarity">
    <text evidence="11 12">Belongs to the TonB-dependent receptor family.</text>
</comment>
<dbReference type="SUPFAM" id="SSF56935">
    <property type="entry name" value="Porins"/>
    <property type="match status" value="1"/>
</dbReference>
<dbReference type="InterPro" id="IPR036942">
    <property type="entry name" value="Beta-barrel_TonB_sf"/>
</dbReference>
<keyword evidence="6" id="KW-0408">Iron</keyword>
<evidence type="ECO:0000256" key="11">
    <source>
        <dbReference type="PROSITE-ProRule" id="PRU01360"/>
    </source>
</evidence>
<dbReference type="PANTHER" id="PTHR32552">
    <property type="entry name" value="FERRICHROME IRON RECEPTOR-RELATED"/>
    <property type="match status" value="1"/>
</dbReference>
<dbReference type="GO" id="GO:0009279">
    <property type="term" value="C:cell outer membrane"/>
    <property type="evidence" value="ECO:0007669"/>
    <property type="project" value="UniProtKB-SubCell"/>
</dbReference>
<evidence type="ECO:0000256" key="3">
    <source>
        <dbReference type="ARBA" id="ARBA00022452"/>
    </source>
</evidence>
<dbReference type="OrthoDB" id="7413795at2"/>
<evidence type="ECO:0000313" key="17">
    <source>
        <dbReference type="Proteomes" id="UP000265366"/>
    </source>
</evidence>
<dbReference type="PANTHER" id="PTHR32552:SF81">
    <property type="entry name" value="TONB-DEPENDENT OUTER MEMBRANE RECEPTOR"/>
    <property type="match status" value="1"/>
</dbReference>
<evidence type="ECO:0000256" key="7">
    <source>
        <dbReference type="ARBA" id="ARBA00023065"/>
    </source>
</evidence>
<evidence type="ECO:0000256" key="6">
    <source>
        <dbReference type="ARBA" id="ARBA00023004"/>
    </source>
</evidence>
<dbReference type="AlphaFoldDB" id="A0A3A1P2Y9"/>
<feature type="domain" description="TonB-dependent receptor-like beta-barrel" evidence="14">
    <location>
        <begin position="365"/>
        <end position="801"/>
    </location>
</feature>
<name>A0A3A1P2Y9_9SPHN</name>
<evidence type="ECO:0000256" key="8">
    <source>
        <dbReference type="ARBA" id="ARBA00023077"/>
    </source>
</evidence>
<keyword evidence="9 11" id="KW-0472">Membrane</keyword>
<keyword evidence="5 11" id="KW-0812">Transmembrane</keyword>
<dbReference type="GO" id="GO:0006826">
    <property type="term" value="P:iron ion transport"/>
    <property type="evidence" value="ECO:0007669"/>
    <property type="project" value="UniProtKB-KW"/>
</dbReference>
<accession>A0A3A1P2Y9</accession>
<evidence type="ECO:0000256" key="2">
    <source>
        <dbReference type="ARBA" id="ARBA00022448"/>
    </source>
</evidence>
<gene>
    <name evidence="16" type="ORF">D2V17_14090</name>
</gene>
<keyword evidence="4" id="KW-0410">Iron transport</keyword>
<feature type="domain" description="TonB-dependent receptor plug" evidence="15">
    <location>
        <begin position="92"/>
        <end position="201"/>
    </location>
</feature>
<protein>
    <submittedName>
        <fullName evidence="16">TonB-dependent receptor</fullName>
    </submittedName>
</protein>
<evidence type="ECO:0000256" key="4">
    <source>
        <dbReference type="ARBA" id="ARBA00022496"/>
    </source>
</evidence>